<evidence type="ECO:0000313" key="1">
    <source>
        <dbReference type="EMBL" id="MBU3843437.1"/>
    </source>
</evidence>
<organism evidence="1 2">
    <name type="scientific">Candidatus Anaerobiospirillum pullicola</name>
    <dbReference type="NCBI Taxonomy" id="2838451"/>
    <lineage>
        <taxon>Bacteria</taxon>
        <taxon>Pseudomonadati</taxon>
        <taxon>Pseudomonadota</taxon>
        <taxon>Gammaproteobacteria</taxon>
        <taxon>Aeromonadales</taxon>
        <taxon>Succinivibrionaceae</taxon>
        <taxon>Anaerobiospirillum</taxon>
    </lineage>
</organism>
<evidence type="ECO:0000313" key="2">
    <source>
        <dbReference type="Proteomes" id="UP000733611"/>
    </source>
</evidence>
<gene>
    <name evidence="1" type="ORF">H9847_00975</name>
</gene>
<reference evidence="1" key="2">
    <citation type="submission" date="2021-04" db="EMBL/GenBank/DDBJ databases">
        <authorList>
            <person name="Gilroy R."/>
        </authorList>
    </citation>
    <scope>NUCLEOTIDE SEQUENCE</scope>
    <source>
        <strain evidence="1">378</strain>
    </source>
</reference>
<name>A0A948TEU1_9GAMM</name>
<proteinExistence type="predicted"/>
<comment type="caution">
    <text evidence="1">The sequence shown here is derived from an EMBL/GenBank/DDBJ whole genome shotgun (WGS) entry which is preliminary data.</text>
</comment>
<protein>
    <submittedName>
        <fullName evidence="1">Uncharacterized protein</fullName>
    </submittedName>
</protein>
<accession>A0A948TEU1</accession>
<dbReference type="EMBL" id="JAHLFE010000016">
    <property type="protein sequence ID" value="MBU3843437.1"/>
    <property type="molecule type" value="Genomic_DNA"/>
</dbReference>
<reference evidence="1" key="1">
    <citation type="journal article" date="2021" name="PeerJ">
        <title>Extensive microbial diversity within the chicken gut microbiome revealed by metagenomics and culture.</title>
        <authorList>
            <person name="Gilroy R."/>
            <person name="Ravi A."/>
            <person name="Getino M."/>
            <person name="Pursley I."/>
            <person name="Horton D.L."/>
            <person name="Alikhan N.F."/>
            <person name="Baker D."/>
            <person name="Gharbi K."/>
            <person name="Hall N."/>
            <person name="Watson M."/>
            <person name="Adriaenssens E.M."/>
            <person name="Foster-Nyarko E."/>
            <person name="Jarju S."/>
            <person name="Secka A."/>
            <person name="Antonio M."/>
            <person name="Oren A."/>
            <person name="Chaudhuri R.R."/>
            <person name="La Ragione R."/>
            <person name="Hildebrand F."/>
            <person name="Pallen M.J."/>
        </authorList>
    </citation>
    <scope>NUCLEOTIDE SEQUENCE</scope>
    <source>
        <strain evidence="1">378</strain>
    </source>
</reference>
<dbReference type="Proteomes" id="UP000733611">
    <property type="component" value="Unassembled WGS sequence"/>
</dbReference>
<sequence>MTRHILLSSVLGGALLGTTLTLFSPAAIASALGSVVGEQTVTANTVTTASTTAGTASNTLFPEGAVFVKAADPDISMEMALQPEKDGYTVLIQGSQGTSSCNYSGNCTLDGSAASLVCINESDGKDNPVVIAYHAAKKTMEVTTDPGSACGMGATVLGQYALNEKVKPLPWDADIAGTYAVMPVEGAEYSGELIMTLESTDEYEGTSIYKSSFNVFNGANSCSFEGECVLYPLFNRVNCSSGSFMDDTYETLNGHVNNGVLTFDEGNFPLSCGTGVSLLVDYARK</sequence>
<dbReference type="AlphaFoldDB" id="A0A948TEU1"/>